<dbReference type="SUPFAM" id="SSF51735">
    <property type="entry name" value="NAD(P)-binding Rossmann-fold domains"/>
    <property type="match status" value="1"/>
</dbReference>
<feature type="domain" description="NAD-glutamate dehydrogenase catalytic" evidence="2">
    <location>
        <begin position="685"/>
        <end position="1176"/>
    </location>
</feature>
<proteinExistence type="predicted"/>
<dbReference type="InterPro" id="IPR036291">
    <property type="entry name" value="NAD(P)-bd_dom_sf"/>
</dbReference>
<dbReference type="Gene3D" id="3.40.50.720">
    <property type="entry name" value="NAD(P)-binding Rossmann-like Domain"/>
    <property type="match status" value="1"/>
</dbReference>
<dbReference type="PANTHER" id="PTHR43403">
    <property type="entry name" value="NAD-SPECIFIC GLUTAMATE DEHYDROGENASE"/>
    <property type="match status" value="1"/>
</dbReference>
<keyword evidence="1 7" id="KW-0560">Oxidoreductase</keyword>
<dbReference type="InterPro" id="IPR049062">
    <property type="entry name" value="NAD_Glu_DH_ACT2"/>
</dbReference>
<feature type="domain" description="NAD-glutamate dehydrogenase N-terminal ACT1" evidence="4">
    <location>
        <begin position="30"/>
        <end position="158"/>
    </location>
</feature>
<dbReference type="Pfam" id="PF21074">
    <property type="entry name" value="GDH_C"/>
    <property type="match status" value="1"/>
</dbReference>
<dbReference type="GO" id="GO:0006538">
    <property type="term" value="P:L-glutamate catabolic process"/>
    <property type="evidence" value="ECO:0007669"/>
    <property type="project" value="InterPro"/>
</dbReference>
<protein>
    <submittedName>
        <fullName evidence="7">Glutamate dehydrogenase</fullName>
        <ecNumber evidence="7">1.4.1.2</ecNumber>
    </submittedName>
</protein>
<dbReference type="InterPro" id="IPR049056">
    <property type="entry name" value="NAD_Glu_DH_HM3"/>
</dbReference>
<dbReference type="Pfam" id="PF21077">
    <property type="entry name" value="GDH_ACT3"/>
    <property type="match status" value="1"/>
</dbReference>
<evidence type="ECO:0000259" key="5">
    <source>
        <dbReference type="Pfam" id="PF21076"/>
    </source>
</evidence>
<evidence type="ECO:0000313" key="8">
    <source>
        <dbReference type="Proteomes" id="UP000549617"/>
    </source>
</evidence>
<dbReference type="GO" id="GO:0004069">
    <property type="term" value="F:L-aspartate:2-oxoglutarate aminotransferase activity"/>
    <property type="evidence" value="ECO:0007669"/>
    <property type="project" value="InterPro"/>
</dbReference>
<dbReference type="InterPro" id="IPR049064">
    <property type="entry name" value="NAD_Glu_DH_ACT3"/>
</dbReference>
<dbReference type="InterPro" id="IPR049059">
    <property type="entry name" value="NAD_Glu_DH_HM1"/>
</dbReference>
<dbReference type="Pfam" id="PF21076">
    <property type="entry name" value="GDH_ACT2"/>
    <property type="match status" value="1"/>
</dbReference>
<feature type="domain" description="NAD-glutamate dehydrogenase ACT3" evidence="6">
    <location>
        <begin position="516"/>
        <end position="581"/>
    </location>
</feature>
<evidence type="ECO:0000259" key="2">
    <source>
        <dbReference type="Pfam" id="PF05088"/>
    </source>
</evidence>
<name>A0A7W9AF09_9SPHN</name>
<dbReference type="InterPro" id="IPR028971">
    <property type="entry name" value="NAD-GDH_cat"/>
</dbReference>
<evidence type="ECO:0000259" key="6">
    <source>
        <dbReference type="Pfam" id="PF21077"/>
    </source>
</evidence>
<dbReference type="InterPro" id="IPR049058">
    <property type="entry name" value="NAD_Glu_DH_HM2"/>
</dbReference>
<evidence type="ECO:0000256" key="1">
    <source>
        <dbReference type="ARBA" id="ARBA00023002"/>
    </source>
</evidence>
<evidence type="ECO:0000313" key="7">
    <source>
        <dbReference type="EMBL" id="MBB5684434.1"/>
    </source>
</evidence>
<evidence type="ECO:0000259" key="3">
    <source>
        <dbReference type="Pfam" id="PF21074"/>
    </source>
</evidence>
<dbReference type="Pfam" id="PF21079">
    <property type="entry name" value="GDH_HM2"/>
    <property type="match status" value="1"/>
</dbReference>
<dbReference type="EMBL" id="JACIJC010000001">
    <property type="protein sequence ID" value="MBB5684434.1"/>
    <property type="molecule type" value="Genomic_DNA"/>
</dbReference>
<dbReference type="Pfam" id="PF21075">
    <property type="entry name" value="GDH_ACT1"/>
    <property type="match status" value="1"/>
</dbReference>
<dbReference type="PANTHER" id="PTHR43403:SF1">
    <property type="entry name" value="NAD-SPECIFIC GLUTAMATE DEHYDROGENASE"/>
    <property type="match status" value="1"/>
</dbReference>
<dbReference type="SUPFAM" id="SSF53223">
    <property type="entry name" value="Aminoacid dehydrogenase-like, N-terminal domain"/>
    <property type="match status" value="1"/>
</dbReference>
<dbReference type="InterPro" id="IPR024727">
    <property type="entry name" value="NAD_Glu_DH_N_ACT1"/>
</dbReference>
<dbReference type="InterPro" id="IPR007780">
    <property type="entry name" value="NAD_Glu_DH_bac"/>
</dbReference>
<evidence type="ECO:0000259" key="4">
    <source>
        <dbReference type="Pfam" id="PF21075"/>
    </source>
</evidence>
<dbReference type="InterPro" id="IPR048381">
    <property type="entry name" value="GDH_C"/>
</dbReference>
<feature type="domain" description="NAD-glutamate dehydrogenase ACT2" evidence="5">
    <location>
        <begin position="369"/>
        <end position="456"/>
    </location>
</feature>
<feature type="domain" description="NAD-specific glutamate dehydrogenase C-terminal" evidence="3">
    <location>
        <begin position="1222"/>
        <end position="1544"/>
    </location>
</feature>
<dbReference type="Pfam" id="PF21078">
    <property type="entry name" value="GDH_HM3"/>
    <property type="match status" value="1"/>
</dbReference>
<reference evidence="7 8" key="1">
    <citation type="submission" date="2020-08" db="EMBL/GenBank/DDBJ databases">
        <title>Genomic Encyclopedia of Type Strains, Phase IV (KMG-IV): sequencing the most valuable type-strain genomes for metagenomic binning, comparative biology and taxonomic classification.</title>
        <authorList>
            <person name="Goeker M."/>
        </authorList>
    </citation>
    <scope>NUCLEOTIDE SEQUENCE [LARGE SCALE GENOMIC DNA]</scope>
    <source>
        <strain evidence="7 8">DSM 25079</strain>
    </source>
</reference>
<dbReference type="RefSeq" id="WP_184014739.1">
    <property type="nucleotide sequence ID" value="NZ_JACIJC010000001.1"/>
</dbReference>
<accession>A0A7W9AF09</accession>
<dbReference type="GO" id="GO:0004352">
    <property type="term" value="F:glutamate dehydrogenase (NAD+) activity"/>
    <property type="evidence" value="ECO:0007669"/>
    <property type="project" value="UniProtKB-EC"/>
</dbReference>
<keyword evidence="8" id="KW-1185">Reference proteome</keyword>
<dbReference type="EC" id="1.4.1.2" evidence="7"/>
<dbReference type="Proteomes" id="UP000549617">
    <property type="component" value="Unassembled WGS sequence"/>
</dbReference>
<organism evidence="7 8">
    <name type="scientific">Sphingobium boeckii</name>
    <dbReference type="NCBI Taxonomy" id="1082345"/>
    <lineage>
        <taxon>Bacteria</taxon>
        <taxon>Pseudomonadati</taxon>
        <taxon>Pseudomonadota</taxon>
        <taxon>Alphaproteobacteria</taxon>
        <taxon>Sphingomonadales</taxon>
        <taxon>Sphingomonadaceae</taxon>
        <taxon>Sphingobium</taxon>
    </lineage>
</organism>
<dbReference type="Pfam" id="PF05088">
    <property type="entry name" value="Bac_GDH_CD"/>
    <property type="match status" value="1"/>
</dbReference>
<comment type="caution">
    <text evidence="7">The sequence shown here is derived from an EMBL/GenBank/DDBJ whole genome shotgun (WGS) entry which is preliminary data.</text>
</comment>
<gene>
    <name evidence="7" type="ORF">FHS49_000425</name>
</gene>
<sequence length="1556" mass="168546">MAAATDTRSDERAKPFQATVAVALVQGALPGEIQNFDKKACEDAAAFVTRTALARRPEVPAISLESIGAEEEGGLRRMRLAVINRDKPFLVDSIAGTIASYGLAIGRLLHPVIPVLRDKDGVITAIGKKAGADAVAESMIYVEIERADAKDRRALVSDLRGTLADVRVAVRDWPKMQAALRADADALGDTEGATLLRWFLDRNFTQLGHEIRGRDGALESGLGISSIEGPPLLGDTSRVWAFEWFDAKGNEAPLVLKSNRIASVHRRVPLDLLVTPVLRNGKVAALSIHSGLWTSAALAAAPGKVPVLRAGLAHVQEKYGFAPGGHAGKALAHALSELPHDLLIGLTAQQLEETALTAMSLADRPRPALLLHESPLGRHLFAFVWLPRDDVSTGSRSAIGAMLEQASDATILNWSLEMEDGAVALLRFTLDLRERSRMPDVAALNRQFVRMVRGWTPAVETALSEMGEGQRAARLAIRYANGFPQDYRTAHGPEEAARDIVRLRDLAGESARGTRLFVRESDGPGRLRLKIYHSGGSIPLSDAVPALEHFGFRVMEELPIPLDKGALGHIHDFLLECSEGVSPDAIIARASTIEGAIGAVLESRAENDAFNQLIVAAGLEPSSVVLLRAWFRYLRQTGLSYGLDTVAAALRKAPVVAQKIIDLFRARHHPSEASDKASDAADAAIDAALAKVAAIDDDRILRRIRAVVQATLRTNAFAPAGQEALAFKLESKLVPGLPLPLPWREIWVYSPRVEGIHLRGGPIARGGLRWSDRRDDFRTEILGLMKAQVVKNAVIVPTGAKGGFYPKQLPSAAVNRDAWLAEGTESYRIFIRSLLSVTDNIIEDKVVHPQGVAIRDGDDPYFVVAADKGTATFSDVANAIALERNFWLGDAFASGGSVGYDHKAMGITAKGAWVSVQRHFRELGVDVQKDVIRVAGCGDMSGDVFGNGMLLSKTLKLVAAFDHRHIFFDPDPDPAKSWKERARMFKLPRSSWADYDEKLISKGGGVFPRSLKEISLSKEVQTILGVSAKKLDPSAIIAAILTAQVDLMWFGGIGTYIKGAEENNAEVGDPANDAHRVNGEDVRARAIGEGANLGVTQAGRIAFAERGGRINTDFIDNSAGVDCSDNEVNIKIPLNREMREGRLKFEGRNAFLASMTDDVAALVLEDNRFQTLALSLAERGGAGALPAQVRVIEILEATGRIDRTVEGLESSDDLLRRAQDDRGLTRPELAGILSHGKLALQEAIEGTDLAADPALAPLLRHSFPQAMQKRFGAAIDAHRLRPQIIATRMANRVVNRMGVVAPFELAEEEGASIAQVAAAYFAADAIFDLEDMWDRIEAQTVSEDARLALFDLGAATARLHLADLLRAMRADEKPGEAAARLKPGVTRLEKAAKKLLREEARSQAVRLRAHLETLGADTALADRIVRLDEMDGAIGIADLSKAHGLDEIDATAAYVRLGEVLGLDWAKAAALRCTAADQWERLLIAGLSRDFEQLRMDFLGRLDGEKPDAAVEQWLEAQRPRVTQFRAMIDRARTAPLPTAAMLAQLSSQARVLLVR</sequence>
<dbReference type="InterPro" id="IPR046346">
    <property type="entry name" value="Aminoacid_DH-like_N_sf"/>
</dbReference>
<dbReference type="PIRSF" id="PIRSF036761">
    <property type="entry name" value="GDH_Mll4104"/>
    <property type="match status" value="1"/>
</dbReference>
<dbReference type="Pfam" id="PF21073">
    <property type="entry name" value="GDH_HM1"/>
    <property type="match status" value="1"/>
</dbReference>